<dbReference type="RefSeq" id="WP_155171199.1">
    <property type="nucleotide sequence ID" value="NZ_BAAAFL010000012.1"/>
</dbReference>
<organism evidence="2 3">
    <name type="scientific">Fulvivirga kasyanovii</name>
    <dbReference type="NCBI Taxonomy" id="396812"/>
    <lineage>
        <taxon>Bacteria</taxon>
        <taxon>Pseudomonadati</taxon>
        <taxon>Bacteroidota</taxon>
        <taxon>Cytophagia</taxon>
        <taxon>Cytophagales</taxon>
        <taxon>Fulvivirgaceae</taxon>
        <taxon>Fulvivirga</taxon>
    </lineage>
</organism>
<feature type="signal peptide" evidence="1">
    <location>
        <begin position="1"/>
        <end position="19"/>
    </location>
</feature>
<reference evidence="2 3" key="1">
    <citation type="submission" date="2019-02" db="EMBL/GenBank/DDBJ databases">
        <authorList>
            <person name="Goldberg S.R."/>
            <person name="Haltli B.A."/>
            <person name="Correa H."/>
            <person name="Russell K.G."/>
        </authorList>
    </citation>
    <scope>NUCLEOTIDE SEQUENCE [LARGE SCALE GENOMIC DNA]</scope>
    <source>
        <strain evidence="2 3">JCM 16186</strain>
    </source>
</reference>
<dbReference type="InterPro" id="IPR032710">
    <property type="entry name" value="NTF2-like_dom_sf"/>
</dbReference>
<protein>
    <submittedName>
        <fullName evidence="2">Nuclear transport factor 2 family protein</fullName>
    </submittedName>
</protein>
<evidence type="ECO:0000313" key="2">
    <source>
        <dbReference type="EMBL" id="MTI25165.1"/>
    </source>
</evidence>
<feature type="chain" id="PRO_5045460333" evidence="1">
    <location>
        <begin position="20"/>
        <end position="154"/>
    </location>
</feature>
<keyword evidence="1" id="KW-0732">Signal</keyword>
<dbReference type="PROSITE" id="PS51257">
    <property type="entry name" value="PROKAR_LIPOPROTEIN"/>
    <property type="match status" value="1"/>
</dbReference>
<sequence>MKTLAYTLLVTLLSCTFFACDDDHPLPPDGEPPCGPLVDPKITAAVLENHLIGFGLRDVDRILDDYTESSILVTPEGVFIGLNEIEAYYENLLPAFPVDGTVFEIDIQHVEEDIAYIVWHAETPALSVPLGSDSFVVQNGKIMRQTFVAQIQPK</sequence>
<proteinExistence type="predicted"/>
<dbReference type="SUPFAM" id="SSF54427">
    <property type="entry name" value="NTF2-like"/>
    <property type="match status" value="1"/>
</dbReference>
<keyword evidence="3" id="KW-1185">Reference proteome</keyword>
<accession>A0ABW9RMJ7</accession>
<evidence type="ECO:0000313" key="3">
    <source>
        <dbReference type="Proteomes" id="UP000798808"/>
    </source>
</evidence>
<name>A0ABW9RMJ7_9BACT</name>
<comment type="caution">
    <text evidence="2">The sequence shown here is derived from an EMBL/GenBank/DDBJ whole genome shotgun (WGS) entry which is preliminary data.</text>
</comment>
<dbReference type="Proteomes" id="UP000798808">
    <property type="component" value="Unassembled WGS sequence"/>
</dbReference>
<gene>
    <name evidence="2" type="ORF">E1163_09450</name>
</gene>
<dbReference type="EMBL" id="SMLW01000490">
    <property type="protein sequence ID" value="MTI25165.1"/>
    <property type="molecule type" value="Genomic_DNA"/>
</dbReference>
<evidence type="ECO:0000256" key="1">
    <source>
        <dbReference type="SAM" id="SignalP"/>
    </source>
</evidence>
<dbReference type="Gene3D" id="3.10.450.50">
    <property type="match status" value="1"/>
</dbReference>